<evidence type="ECO:0000256" key="6">
    <source>
        <dbReference type="ARBA" id="ARBA00023295"/>
    </source>
</evidence>
<dbReference type="PANTHER" id="PTHR31297">
    <property type="entry name" value="GLUCAN ENDO-1,6-BETA-GLUCOSIDASE B"/>
    <property type="match status" value="1"/>
</dbReference>
<dbReference type="GO" id="GO:0071555">
    <property type="term" value="P:cell wall organization"/>
    <property type="evidence" value="ECO:0007669"/>
    <property type="project" value="UniProtKB-KW"/>
</dbReference>
<reference evidence="13 14" key="1">
    <citation type="submission" date="2019-09" db="EMBL/GenBank/DDBJ databases">
        <title>The hologenome of the rock-dwelling lichen Lasallia pustulata.</title>
        <authorList>
            <person name="Greshake Tzovaras B."/>
            <person name="Segers F."/>
            <person name="Bicker A."/>
            <person name="Dal Grande F."/>
            <person name="Otte J."/>
            <person name="Hankeln T."/>
            <person name="Schmitt I."/>
            <person name="Ebersberger I."/>
        </authorList>
    </citation>
    <scope>NUCLEOTIDE SEQUENCE [LARGE SCALE GENOMIC DNA]</scope>
    <source>
        <strain evidence="13">A1-1</strain>
    </source>
</reference>
<dbReference type="PANTHER" id="PTHR31297:SF1">
    <property type="entry name" value="GLUCAN 1,3-BETA-GLUCOSIDASE I_II-RELATED"/>
    <property type="match status" value="1"/>
</dbReference>
<feature type="signal peptide" evidence="11">
    <location>
        <begin position="1"/>
        <end position="26"/>
    </location>
</feature>
<name>A0A5M8Q0R0_9LECA</name>
<feature type="domain" description="Glycoside hydrolase family 5" evidence="12">
    <location>
        <begin position="91"/>
        <end position="320"/>
    </location>
</feature>
<feature type="chain" id="PRO_5024386469" description="glucan 1,3-beta-glucosidase" evidence="11">
    <location>
        <begin position="27"/>
        <end position="348"/>
    </location>
</feature>
<evidence type="ECO:0000259" key="12">
    <source>
        <dbReference type="Pfam" id="PF00150"/>
    </source>
</evidence>
<evidence type="ECO:0000256" key="3">
    <source>
        <dbReference type="ARBA" id="ARBA00022525"/>
    </source>
</evidence>
<evidence type="ECO:0000256" key="5">
    <source>
        <dbReference type="ARBA" id="ARBA00022801"/>
    </source>
</evidence>
<protein>
    <recommendedName>
        <fullName evidence="9">glucan 1,3-beta-glucosidase</fullName>
        <ecNumber evidence="9">3.2.1.58</ecNumber>
    </recommendedName>
</protein>
<evidence type="ECO:0000256" key="9">
    <source>
        <dbReference type="ARBA" id="ARBA00038929"/>
    </source>
</evidence>
<accession>A0A5M8Q0R0</accession>
<keyword evidence="3" id="KW-0964">Secreted</keyword>
<dbReference type="GO" id="GO:0009986">
    <property type="term" value="C:cell surface"/>
    <property type="evidence" value="ECO:0007669"/>
    <property type="project" value="TreeGrafter"/>
</dbReference>
<evidence type="ECO:0000313" key="14">
    <source>
        <dbReference type="Proteomes" id="UP000324767"/>
    </source>
</evidence>
<dbReference type="EMBL" id="VXIT01000001">
    <property type="protein sequence ID" value="KAA6415744.1"/>
    <property type="molecule type" value="Genomic_DNA"/>
</dbReference>
<keyword evidence="7" id="KW-0961">Cell wall biogenesis/degradation</keyword>
<sequence>MTIMFGYSILPKAAAAVLLLSAAASAAPQNPAKRELSFDYNNDKVLGVNLGGWFVLEPWITPSIFSDWAESETVVDEYTYTATLGKDEATSRLTNHWNTWITQDDFNQIAAAGLNHVRIPVGYWAVAPLDGDPYVQGQLPILDNAIGWARSAGLKVMIDLHGAPGSQNGFDNSGRRGNIDWQQGSTVQETLNAIRGLAERYAQYTDVVTSIQLLNEPMGPKLDLSGIKQFYYDGWGTVRDSNADTMVCIHDAFEDFVGYWNGFMNQASGLNHVMLDTHQYQVFTNGQLALTLDQHVAAACGLGPALAQTDKWVVVGEWTAGLTDCAKWVRSFFLLPIHFSPQNFSLPY</sequence>
<comment type="caution">
    <text evidence="13">The sequence shown here is derived from an EMBL/GenBank/DDBJ whole genome shotgun (WGS) entry which is preliminary data.</text>
</comment>
<dbReference type="InterPro" id="IPR001547">
    <property type="entry name" value="Glyco_hydro_5"/>
</dbReference>
<dbReference type="OrthoDB" id="62120at2759"/>
<keyword evidence="6 10" id="KW-0326">Glycosidase</keyword>
<comment type="similarity">
    <text evidence="2 10">Belongs to the glycosyl hydrolase 5 (cellulase A) family.</text>
</comment>
<evidence type="ECO:0000256" key="8">
    <source>
        <dbReference type="ARBA" id="ARBA00036824"/>
    </source>
</evidence>
<evidence type="ECO:0000256" key="2">
    <source>
        <dbReference type="ARBA" id="ARBA00005641"/>
    </source>
</evidence>
<dbReference type="Gene3D" id="3.20.20.80">
    <property type="entry name" value="Glycosidases"/>
    <property type="match status" value="1"/>
</dbReference>
<evidence type="ECO:0000256" key="7">
    <source>
        <dbReference type="ARBA" id="ARBA00023316"/>
    </source>
</evidence>
<evidence type="ECO:0000256" key="10">
    <source>
        <dbReference type="RuleBase" id="RU361153"/>
    </source>
</evidence>
<dbReference type="GO" id="GO:0009251">
    <property type="term" value="P:glucan catabolic process"/>
    <property type="evidence" value="ECO:0007669"/>
    <property type="project" value="TreeGrafter"/>
</dbReference>
<dbReference type="SUPFAM" id="SSF51445">
    <property type="entry name" value="(Trans)glycosidases"/>
    <property type="match status" value="1"/>
</dbReference>
<comment type="catalytic activity">
    <reaction evidence="8">
        <text>Successive hydrolysis of beta-D-glucose units from the non-reducing ends of (1-&gt;3)-beta-D-glucans, releasing alpha-glucose.</text>
        <dbReference type="EC" id="3.2.1.58"/>
    </reaction>
</comment>
<evidence type="ECO:0000256" key="4">
    <source>
        <dbReference type="ARBA" id="ARBA00022729"/>
    </source>
</evidence>
<keyword evidence="4 11" id="KW-0732">Signal</keyword>
<dbReference type="GO" id="GO:0004338">
    <property type="term" value="F:glucan exo-1,3-beta-glucosidase activity"/>
    <property type="evidence" value="ECO:0007669"/>
    <property type="project" value="UniProtKB-EC"/>
</dbReference>
<evidence type="ECO:0000256" key="11">
    <source>
        <dbReference type="SAM" id="SignalP"/>
    </source>
</evidence>
<dbReference type="Pfam" id="PF00150">
    <property type="entry name" value="Cellulase"/>
    <property type="match status" value="1"/>
</dbReference>
<gene>
    <name evidence="13" type="ORF">FRX48_00462</name>
</gene>
<dbReference type="GO" id="GO:0005576">
    <property type="term" value="C:extracellular region"/>
    <property type="evidence" value="ECO:0007669"/>
    <property type="project" value="UniProtKB-SubCell"/>
</dbReference>
<evidence type="ECO:0000256" key="1">
    <source>
        <dbReference type="ARBA" id="ARBA00004613"/>
    </source>
</evidence>
<organism evidence="13 14">
    <name type="scientific">Lasallia pustulata</name>
    <dbReference type="NCBI Taxonomy" id="136370"/>
    <lineage>
        <taxon>Eukaryota</taxon>
        <taxon>Fungi</taxon>
        <taxon>Dikarya</taxon>
        <taxon>Ascomycota</taxon>
        <taxon>Pezizomycotina</taxon>
        <taxon>Lecanoromycetes</taxon>
        <taxon>OSLEUM clade</taxon>
        <taxon>Umbilicariomycetidae</taxon>
        <taxon>Umbilicariales</taxon>
        <taxon>Umbilicariaceae</taxon>
        <taxon>Lasallia</taxon>
    </lineage>
</organism>
<dbReference type="EC" id="3.2.1.58" evidence="9"/>
<proteinExistence type="inferred from homology"/>
<evidence type="ECO:0000313" key="13">
    <source>
        <dbReference type="EMBL" id="KAA6415744.1"/>
    </source>
</evidence>
<dbReference type="AlphaFoldDB" id="A0A5M8Q0R0"/>
<keyword evidence="5 10" id="KW-0378">Hydrolase</keyword>
<comment type="subcellular location">
    <subcellularLocation>
        <location evidence="1">Secreted</location>
    </subcellularLocation>
</comment>
<dbReference type="InterPro" id="IPR017853">
    <property type="entry name" value="GH"/>
</dbReference>
<dbReference type="InterPro" id="IPR050386">
    <property type="entry name" value="Glycosyl_hydrolase_5"/>
</dbReference>
<dbReference type="Proteomes" id="UP000324767">
    <property type="component" value="Unassembled WGS sequence"/>
</dbReference>